<dbReference type="OrthoDB" id="434144at2759"/>
<keyword evidence="10" id="KW-1185">Reference proteome</keyword>
<comment type="catalytic activity">
    <reaction evidence="6">
        <text>cytidine(34) in tRNA(Ile2) + L-lysine + ATP = lysidine(34) in tRNA(Ile2) + AMP + diphosphate + H(+)</text>
        <dbReference type="Rhea" id="RHEA:43744"/>
        <dbReference type="Rhea" id="RHEA-COMP:10625"/>
        <dbReference type="Rhea" id="RHEA-COMP:10670"/>
        <dbReference type="ChEBI" id="CHEBI:15378"/>
        <dbReference type="ChEBI" id="CHEBI:30616"/>
        <dbReference type="ChEBI" id="CHEBI:32551"/>
        <dbReference type="ChEBI" id="CHEBI:33019"/>
        <dbReference type="ChEBI" id="CHEBI:82748"/>
        <dbReference type="ChEBI" id="CHEBI:83665"/>
        <dbReference type="ChEBI" id="CHEBI:456215"/>
        <dbReference type="EC" id="6.3.4.19"/>
    </reaction>
</comment>
<accession>A0A6A5KQ85</accession>
<dbReference type="GO" id="GO:0032267">
    <property type="term" value="F:tRNA(Ile)-lysidine synthase activity"/>
    <property type="evidence" value="ECO:0007669"/>
    <property type="project" value="UniProtKB-EC"/>
</dbReference>
<dbReference type="Gene3D" id="3.40.50.620">
    <property type="entry name" value="HUPs"/>
    <property type="match status" value="1"/>
</dbReference>
<dbReference type="SUPFAM" id="SSF52402">
    <property type="entry name" value="Adenine nucleotide alpha hydrolases-like"/>
    <property type="match status" value="1"/>
</dbReference>
<keyword evidence="5" id="KW-0067">ATP-binding</keyword>
<keyword evidence="2" id="KW-0436">Ligase</keyword>
<dbReference type="EMBL" id="ML975264">
    <property type="protein sequence ID" value="KAF1837256.1"/>
    <property type="molecule type" value="Genomic_DNA"/>
</dbReference>
<evidence type="ECO:0000256" key="4">
    <source>
        <dbReference type="ARBA" id="ARBA00022741"/>
    </source>
</evidence>
<reference evidence="9" key="1">
    <citation type="submission" date="2020-01" db="EMBL/GenBank/DDBJ databases">
        <authorList>
            <consortium name="DOE Joint Genome Institute"/>
            <person name="Haridas S."/>
            <person name="Albert R."/>
            <person name="Binder M."/>
            <person name="Bloem J."/>
            <person name="Labutti K."/>
            <person name="Salamov A."/>
            <person name="Andreopoulos B."/>
            <person name="Baker S.E."/>
            <person name="Barry K."/>
            <person name="Bills G."/>
            <person name="Bluhm B.H."/>
            <person name="Cannon C."/>
            <person name="Castanera R."/>
            <person name="Culley D.E."/>
            <person name="Daum C."/>
            <person name="Ezra D."/>
            <person name="Gonzalez J.B."/>
            <person name="Henrissat B."/>
            <person name="Kuo A."/>
            <person name="Liang C."/>
            <person name="Lipzen A."/>
            <person name="Lutzoni F."/>
            <person name="Magnuson J."/>
            <person name="Mondo S."/>
            <person name="Nolan M."/>
            <person name="Ohm R."/>
            <person name="Pangilinan J."/>
            <person name="Park H.-J."/>
            <person name="Ramirez L."/>
            <person name="Alfaro M."/>
            <person name="Sun H."/>
            <person name="Tritt A."/>
            <person name="Yoshinaga Y."/>
            <person name="Zwiers L.-H."/>
            <person name="Turgeon B.G."/>
            <person name="Goodwin S.B."/>
            <person name="Spatafora J.W."/>
            <person name="Crous P.W."/>
            <person name="Grigoriev I.V."/>
        </authorList>
    </citation>
    <scope>NUCLEOTIDE SEQUENCE</scope>
    <source>
        <strain evidence="9">P77</strain>
    </source>
</reference>
<organism evidence="9 10">
    <name type="scientific">Decorospora gaudefroyi</name>
    <dbReference type="NCBI Taxonomy" id="184978"/>
    <lineage>
        <taxon>Eukaryota</taxon>
        <taxon>Fungi</taxon>
        <taxon>Dikarya</taxon>
        <taxon>Ascomycota</taxon>
        <taxon>Pezizomycotina</taxon>
        <taxon>Dothideomycetes</taxon>
        <taxon>Pleosporomycetidae</taxon>
        <taxon>Pleosporales</taxon>
        <taxon>Pleosporineae</taxon>
        <taxon>Pleosporaceae</taxon>
        <taxon>Decorospora</taxon>
    </lineage>
</organism>
<protein>
    <recommendedName>
        <fullName evidence="1">tRNA(Ile)-lysidine synthetase</fullName>
        <ecNumber evidence="1">6.3.4.19</ecNumber>
    </recommendedName>
</protein>
<dbReference type="AlphaFoldDB" id="A0A6A5KQ85"/>
<proteinExistence type="inferred from homology"/>
<dbReference type="PANTHER" id="PTHR43033">
    <property type="entry name" value="TRNA(ILE)-LYSIDINE SYNTHASE-RELATED"/>
    <property type="match status" value="1"/>
</dbReference>
<sequence length="731" mass="83447">MWRSNVLTLRSCSSTAGINYGLNTRWYSAERRLPITHKDFEYALRRVFRWDHKTESKMQLAFAISGGVDSMALAALYTEAKAANSLLPKPYGFIVDHRVRPESTEEAEWVSQQLRSKLFGMESTILPLTWPEDVDFADLKRFETEARTRRYQALGRACRDMKITSLMVAHHANDQAETVMMRLANNRLRSGLQAMQSVEWIPECEGIHGVHHSGKSQRPDGSLNIPFPVEQGGIQILRPLLGFEKERLIATCEEKDVAWAEDKTNQIQTLTSRNAIRHIYTNHKLPEALSVKSLVDVSIRMQERIKWHTTYARELFDQCLIRLDIQTGCLLVRFPPCSDLLPRPIETQADKVQAKNTAYCLVERVAELVTPRSKASLGQLATTIDRIYPELEDLGDSELEHWAGVQKKNHSVFNVWWRFWNQPSPFTNHLEDDLDPSLPHPREWLLTRQPLDATSRADPANNIVYPPSQPPSLGSPTSRRETHQLFDGRFWIHIRNLTQDTLILRIFQKTDFSHFPTYQQNRVKVLESDTGRPYRYISAAFDLLKPADLRFTLPAVFRKDSVTGAETLIGFPTLDVRMDGFGPPEGVCEWSVRYKKIEFGGRQPGDIIVPGTSRKDIIAEERKQKMVHQRAKLKTMGKEIGSGAGTQERDSDVFTGYKRGVLVDGDRKLRAKASGEASELDRKEGTERVEFLDKEGEGGGENLRKMDKQKTAVFKVADEEHGQLRWKKVGV</sequence>
<name>A0A6A5KQ85_9PLEO</name>
<dbReference type="GO" id="GO:0008033">
    <property type="term" value="P:tRNA processing"/>
    <property type="evidence" value="ECO:0007669"/>
    <property type="project" value="UniProtKB-KW"/>
</dbReference>
<evidence type="ECO:0000256" key="6">
    <source>
        <dbReference type="ARBA" id="ARBA00048539"/>
    </source>
</evidence>
<dbReference type="HAMAP" id="MF_01161">
    <property type="entry name" value="tRNA_Ile_lys_synt"/>
    <property type="match status" value="1"/>
</dbReference>
<evidence type="ECO:0000256" key="5">
    <source>
        <dbReference type="ARBA" id="ARBA00022840"/>
    </source>
</evidence>
<evidence type="ECO:0000259" key="8">
    <source>
        <dbReference type="Pfam" id="PF01171"/>
    </source>
</evidence>
<dbReference type="Proteomes" id="UP000800040">
    <property type="component" value="Unassembled WGS sequence"/>
</dbReference>
<dbReference type="NCBIfam" id="TIGR02432">
    <property type="entry name" value="lysidine_TilS_N"/>
    <property type="match status" value="1"/>
</dbReference>
<dbReference type="PANTHER" id="PTHR43033:SF1">
    <property type="entry name" value="TRNA(ILE)-LYSIDINE SYNTHASE-RELATED"/>
    <property type="match status" value="1"/>
</dbReference>
<dbReference type="GO" id="GO:0005524">
    <property type="term" value="F:ATP binding"/>
    <property type="evidence" value="ECO:0007669"/>
    <property type="project" value="UniProtKB-KW"/>
</dbReference>
<evidence type="ECO:0000313" key="9">
    <source>
        <dbReference type="EMBL" id="KAF1837256.1"/>
    </source>
</evidence>
<dbReference type="InterPro" id="IPR011063">
    <property type="entry name" value="TilS/TtcA_N"/>
</dbReference>
<dbReference type="InterPro" id="IPR012795">
    <property type="entry name" value="tRNA_Ile_lys_synt_N"/>
</dbReference>
<keyword evidence="4" id="KW-0547">Nucleotide-binding</keyword>
<evidence type="ECO:0000256" key="1">
    <source>
        <dbReference type="ARBA" id="ARBA00013267"/>
    </source>
</evidence>
<dbReference type="Pfam" id="PF01171">
    <property type="entry name" value="ATP_bind_3"/>
    <property type="match status" value="1"/>
</dbReference>
<feature type="region of interest" description="Disordered" evidence="7">
    <location>
        <begin position="456"/>
        <end position="480"/>
    </location>
</feature>
<dbReference type="InterPro" id="IPR014729">
    <property type="entry name" value="Rossmann-like_a/b/a_fold"/>
</dbReference>
<evidence type="ECO:0000313" key="10">
    <source>
        <dbReference type="Proteomes" id="UP000800040"/>
    </source>
</evidence>
<evidence type="ECO:0000256" key="2">
    <source>
        <dbReference type="ARBA" id="ARBA00022598"/>
    </source>
</evidence>
<dbReference type="EC" id="6.3.4.19" evidence="1"/>
<gene>
    <name evidence="9" type="ORF">BDW02DRAFT_566311</name>
</gene>
<dbReference type="CDD" id="cd01992">
    <property type="entry name" value="TilS_N"/>
    <property type="match status" value="1"/>
</dbReference>
<feature type="domain" description="tRNA(Ile)-lysidine/2-thiocytidine synthase N-terminal" evidence="8">
    <location>
        <begin position="60"/>
        <end position="278"/>
    </location>
</feature>
<evidence type="ECO:0000256" key="7">
    <source>
        <dbReference type="SAM" id="MobiDB-lite"/>
    </source>
</evidence>
<dbReference type="InterPro" id="IPR012094">
    <property type="entry name" value="tRNA_Ile_lys_synt"/>
</dbReference>
<evidence type="ECO:0000256" key="3">
    <source>
        <dbReference type="ARBA" id="ARBA00022694"/>
    </source>
</evidence>
<keyword evidence="3" id="KW-0819">tRNA processing</keyword>